<evidence type="ECO:0000256" key="6">
    <source>
        <dbReference type="ARBA" id="ARBA00023204"/>
    </source>
</evidence>
<dbReference type="PANTHER" id="PTHR33991:SF1">
    <property type="entry name" value="DNA REPAIR PROTEIN RECO"/>
    <property type="match status" value="1"/>
</dbReference>
<evidence type="ECO:0000256" key="1">
    <source>
        <dbReference type="ARBA" id="ARBA00003065"/>
    </source>
</evidence>
<dbReference type="GO" id="GO:0006302">
    <property type="term" value="P:double-strand break repair"/>
    <property type="evidence" value="ECO:0007669"/>
    <property type="project" value="TreeGrafter"/>
</dbReference>
<protein>
    <recommendedName>
        <fullName evidence="3 8">DNA repair protein RecO</fullName>
    </recommendedName>
    <alternativeName>
        <fullName evidence="7 8">Recombination protein O</fullName>
    </alternativeName>
</protein>
<dbReference type="EMBL" id="CP031222">
    <property type="protein sequence ID" value="AXI02743.1"/>
    <property type="molecule type" value="Genomic_DNA"/>
</dbReference>
<dbReference type="NCBIfam" id="TIGR00613">
    <property type="entry name" value="reco"/>
    <property type="match status" value="1"/>
</dbReference>
<dbReference type="SUPFAM" id="SSF50249">
    <property type="entry name" value="Nucleic acid-binding proteins"/>
    <property type="match status" value="1"/>
</dbReference>
<name>A0A345P634_9GAMM</name>
<dbReference type="GO" id="GO:0043590">
    <property type="term" value="C:bacterial nucleoid"/>
    <property type="evidence" value="ECO:0007669"/>
    <property type="project" value="TreeGrafter"/>
</dbReference>
<evidence type="ECO:0000313" key="10">
    <source>
        <dbReference type="EMBL" id="AXI02743.1"/>
    </source>
</evidence>
<dbReference type="InterPro" id="IPR042242">
    <property type="entry name" value="RecO_C"/>
</dbReference>
<feature type="domain" description="DNA replication/recombination mediator RecO N-terminal" evidence="9">
    <location>
        <begin position="6"/>
        <end position="41"/>
    </location>
</feature>
<dbReference type="InterPro" id="IPR022572">
    <property type="entry name" value="DNA_rep/recomb_RecO_N"/>
</dbReference>
<comment type="similarity">
    <text evidence="2 8">Belongs to the RecO family.</text>
</comment>
<dbReference type="Proteomes" id="UP000253940">
    <property type="component" value="Chromosome"/>
</dbReference>
<dbReference type="GO" id="GO:0006310">
    <property type="term" value="P:DNA recombination"/>
    <property type="evidence" value="ECO:0007669"/>
    <property type="project" value="UniProtKB-UniRule"/>
</dbReference>
<proteinExistence type="inferred from homology"/>
<comment type="function">
    <text evidence="1 8">Involved in DNA repair and RecF pathway recombination.</text>
</comment>
<dbReference type="InterPro" id="IPR012340">
    <property type="entry name" value="NA-bd_OB-fold"/>
</dbReference>
<evidence type="ECO:0000256" key="4">
    <source>
        <dbReference type="ARBA" id="ARBA00022763"/>
    </source>
</evidence>
<dbReference type="InterPro" id="IPR037278">
    <property type="entry name" value="ARFGAP/RecO"/>
</dbReference>
<dbReference type="RefSeq" id="WP_114898853.1">
    <property type="nucleotide sequence ID" value="NZ_CP031222.1"/>
</dbReference>
<keyword evidence="11" id="KW-1185">Reference proteome</keyword>
<evidence type="ECO:0000256" key="7">
    <source>
        <dbReference type="ARBA" id="ARBA00033409"/>
    </source>
</evidence>
<dbReference type="AlphaFoldDB" id="A0A345P634"/>
<evidence type="ECO:0000313" key="11">
    <source>
        <dbReference type="Proteomes" id="UP000253940"/>
    </source>
</evidence>
<dbReference type="SUPFAM" id="SSF57863">
    <property type="entry name" value="ArfGap/RecO-like zinc finger"/>
    <property type="match status" value="1"/>
</dbReference>
<keyword evidence="5 8" id="KW-0233">DNA recombination</keyword>
<gene>
    <name evidence="8 10" type="primary">recO</name>
    <name evidence="10" type="ORF">HYN46_07790</name>
</gene>
<dbReference type="Pfam" id="PF11967">
    <property type="entry name" value="RecO_N"/>
    <property type="match status" value="1"/>
</dbReference>
<evidence type="ECO:0000256" key="5">
    <source>
        <dbReference type="ARBA" id="ARBA00023172"/>
    </source>
</evidence>
<reference evidence="10 11" key="1">
    <citation type="submission" date="2018-07" db="EMBL/GenBank/DDBJ databases">
        <title>Genome sequencing of Moraxellaceae gen. HYN0046.</title>
        <authorList>
            <person name="Kim M."/>
            <person name="Yi H."/>
        </authorList>
    </citation>
    <scope>NUCLEOTIDE SEQUENCE [LARGE SCALE GENOMIC DNA]</scope>
    <source>
        <strain evidence="10 11">HYN0046</strain>
    </source>
</reference>
<evidence type="ECO:0000256" key="2">
    <source>
        <dbReference type="ARBA" id="ARBA00007452"/>
    </source>
</evidence>
<keyword evidence="4 8" id="KW-0227">DNA damage</keyword>
<keyword evidence="6 8" id="KW-0234">DNA repair</keyword>
<dbReference type="Gene3D" id="1.20.1440.120">
    <property type="entry name" value="Recombination protein O, C-terminal domain"/>
    <property type="match status" value="1"/>
</dbReference>
<evidence type="ECO:0000256" key="8">
    <source>
        <dbReference type="HAMAP-Rule" id="MF_00201"/>
    </source>
</evidence>
<dbReference type="HAMAP" id="MF_00201">
    <property type="entry name" value="RecO"/>
    <property type="match status" value="1"/>
</dbReference>
<evidence type="ECO:0000259" key="9">
    <source>
        <dbReference type="Pfam" id="PF11967"/>
    </source>
</evidence>
<dbReference type="PANTHER" id="PTHR33991">
    <property type="entry name" value="DNA REPAIR PROTEIN RECO"/>
    <property type="match status" value="1"/>
</dbReference>
<dbReference type="OrthoDB" id="9804792at2"/>
<sequence>MMRNEPLHGYVLHQRAYRENSKLVNFLSFEAGRVDGIARQSIPSLYQPTLLFATGKSTLKTFAKAETVGTANVLSGDALFAGFYLNELLVRLLPHQEPLPIVVTAYTHALQALADQQSLIATLRRFELVLLSQLGYAIDFKNDRLGVPIQPHLLYRYQRDEGFALHTSGETGMSLLAMGDLSDEVPLILAEESLPMLTRILRNALAAQLGDKPLKSRALWISSKTNISK</sequence>
<dbReference type="Pfam" id="PF02565">
    <property type="entry name" value="RecO_C"/>
    <property type="match status" value="1"/>
</dbReference>
<dbReference type="Gene3D" id="2.40.50.140">
    <property type="entry name" value="Nucleic acid-binding proteins"/>
    <property type="match status" value="1"/>
</dbReference>
<evidence type="ECO:0000256" key="3">
    <source>
        <dbReference type="ARBA" id="ARBA00021310"/>
    </source>
</evidence>
<organism evidence="10 11">
    <name type="scientific">Aquirhabdus parva</name>
    <dbReference type="NCBI Taxonomy" id="2283318"/>
    <lineage>
        <taxon>Bacteria</taxon>
        <taxon>Pseudomonadati</taxon>
        <taxon>Pseudomonadota</taxon>
        <taxon>Gammaproteobacteria</taxon>
        <taxon>Moraxellales</taxon>
        <taxon>Moraxellaceae</taxon>
        <taxon>Aquirhabdus</taxon>
    </lineage>
</organism>
<dbReference type="KEGG" id="mbah:HYN46_07790"/>
<dbReference type="InterPro" id="IPR003717">
    <property type="entry name" value="RecO"/>
</dbReference>
<accession>A0A345P634</accession>